<reference evidence="6" key="1">
    <citation type="journal article" date="2020" name="mSystems">
        <title>Genome- and Community-Level Interaction Insights into Carbon Utilization and Element Cycling Functions of Hydrothermarchaeota in Hydrothermal Sediment.</title>
        <authorList>
            <person name="Zhou Z."/>
            <person name="Liu Y."/>
            <person name="Xu W."/>
            <person name="Pan J."/>
            <person name="Luo Z.H."/>
            <person name="Li M."/>
        </authorList>
    </citation>
    <scope>NUCLEOTIDE SEQUENCE [LARGE SCALE GENOMIC DNA]</scope>
    <source>
        <strain evidence="6">SpSt-853</strain>
    </source>
</reference>
<comment type="similarity">
    <text evidence="5">Belongs to the 4-toluene sulfonate uptake permease (TSUP) (TC 2.A.102) family.</text>
</comment>
<evidence type="ECO:0000256" key="4">
    <source>
        <dbReference type="ARBA" id="ARBA00023136"/>
    </source>
</evidence>
<dbReference type="EMBL" id="DTKJ01000011">
    <property type="protein sequence ID" value="HGZ10779.1"/>
    <property type="molecule type" value="Genomic_DNA"/>
</dbReference>
<keyword evidence="5" id="KW-1003">Cell membrane</keyword>
<accession>A0A7C5EL51</accession>
<organism evidence="6">
    <name type="scientific">Desulfobacca acetoxidans</name>
    <dbReference type="NCBI Taxonomy" id="60893"/>
    <lineage>
        <taxon>Bacteria</taxon>
        <taxon>Pseudomonadati</taxon>
        <taxon>Thermodesulfobacteriota</taxon>
        <taxon>Desulfobaccia</taxon>
        <taxon>Desulfobaccales</taxon>
        <taxon>Desulfobaccaceae</taxon>
        <taxon>Desulfobacca</taxon>
    </lineage>
</organism>
<dbReference type="PANTHER" id="PTHR43483">
    <property type="entry name" value="MEMBRANE TRANSPORTER PROTEIN HI_0806-RELATED"/>
    <property type="match status" value="1"/>
</dbReference>
<sequence>MDRDFLSGLVSFFTSPQRFPVSGVETYVLVPVLVALVVSTFTSMGGVSGAFLLLPFQVSVLNFTTPAVSPTNLVFNIVAIPSGVYRYMREGRMNWPVAWVTILGTLPGLWIGALIRILWLPDPRHFKFFVGGVLLYIGGRLLYDQTPWAKRKKTRIQEFEARVQERLAQVLKECGYQTGGILPPAARVQTADWSWRRVTYTFLGETFSFNAPALFFLALVVGLIGGTYGIGGGAIIAPFLAAIFQLPIYTIAGAALLGTLVTSVAGVAIYYGLAPFYPGQAVAPDLLLGALFGLGGFAGMYTGARLQKFISGSYLRFGLGLVITGLALRYIVGFFLG</sequence>
<keyword evidence="2 5" id="KW-0812">Transmembrane</keyword>
<dbReference type="Pfam" id="PF01925">
    <property type="entry name" value="TauE"/>
    <property type="match status" value="1"/>
</dbReference>
<feature type="transmembrane region" description="Helical" evidence="5">
    <location>
        <begin position="314"/>
        <end position="336"/>
    </location>
</feature>
<comment type="caution">
    <text evidence="6">The sequence shown here is derived from an EMBL/GenBank/DDBJ whole genome shotgun (WGS) entry which is preliminary data.</text>
</comment>
<keyword evidence="3 5" id="KW-1133">Transmembrane helix</keyword>
<name>A0A7C5EL51_9BACT</name>
<evidence type="ECO:0000256" key="2">
    <source>
        <dbReference type="ARBA" id="ARBA00022692"/>
    </source>
</evidence>
<evidence type="ECO:0000256" key="1">
    <source>
        <dbReference type="ARBA" id="ARBA00004141"/>
    </source>
</evidence>
<dbReference type="GO" id="GO:0005886">
    <property type="term" value="C:plasma membrane"/>
    <property type="evidence" value="ECO:0007669"/>
    <property type="project" value="UniProtKB-SubCell"/>
</dbReference>
<dbReference type="AlphaFoldDB" id="A0A7C5EL51"/>
<gene>
    <name evidence="6" type="ORF">ENW48_01000</name>
</gene>
<keyword evidence="4 5" id="KW-0472">Membrane</keyword>
<feature type="transmembrane region" description="Helical" evidence="5">
    <location>
        <begin position="286"/>
        <end position="302"/>
    </location>
</feature>
<feature type="transmembrane region" description="Helical" evidence="5">
    <location>
        <begin position="125"/>
        <end position="143"/>
    </location>
</feature>
<dbReference type="PANTHER" id="PTHR43483:SF3">
    <property type="entry name" value="MEMBRANE TRANSPORTER PROTEIN HI_0806-RELATED"/>
    <property type="match status" value="1"/>
</dbReference>
<feature type="transmembrane region" description="Helical" evidence="5">
    <location>
        <begin position="27"/>
        <end position="54"/>
    </location>
</feature>
<evidence type="ECO:0000256" key="3">
    <source>
        <dbReference type="ARBA" id="ARBA00022989"/>
    </source>
</evidence>
<feature type="transmembrane region" description="Helical" evidence="5">
    <location>
        <begin position="66"/>
        <end position="85"/>
    </location>
</feature>
<evidence type="ECO:0000256" key="5">
    <source>
        <dbReference type="RuleBase" id="RU363041"/>
    </source>
</evidence>
<feature type="transmembrane region" description="Helical" evidence="5">
    <location>
        <begin position="255"/>
        <end position="274"/>
    </location>
</feature>
<protein>
    <recommendedName>
        <fullName evidence="5">Probable membrane transporter protein</fullName>
    </recommendedName>
</protein>
<evidence type="ECO:0000313" key="6">
    <source>
        <dbReference type="EMBL" id="HGZ10779.1"/>
    </source>
</evidence>
<comment type="subcellular location">
    <subcellularLocation>
        <location evidence="5">Cell membrane</location>
        <topology evidence="5">Multi-pass membrane protein</topology>
    </subcellularLocation>
    <subcellularLocation>
        <location evidence="1">Membrane</location>
        <topology evidence="1">Multi-pass membrane protein</topology>
    </subcellularLocation>
</comment>
<dbReference type="InterPro" id="IPR002781">
    <property type="entry name" value="TM_pro_TauE-like"/>
</dbReference>
<feature type="transmembrane region" description="Helical" evidence="5">
    <location>
        <begin position="97"/>
        <end position="119"/>
    </location>
</feature>
<proteinExistence type="inferred from homology"/>